<protein>
    <submittedName>
        <fullName evidence="1">Uncharacterized protein</fullName>
    </submittedName>
</protein>
<organism evidence="1 2">
    <name type="scientific">Rotaria magnacalcarata</name>
    <dbReference type="NCBI Taxonomy" id="392030"/>
    <lineage>
        <taxon>Eukaryota</taxon>
        <taxon>Metazoa</taxon>
        <taxon>Spiralia</taxon>
        <taxon>Gnathifera</taxon>
        <taxon>Rotifera</taxon>
        <taxon>Eurotatoria</taxon>
        <taxon>Bdelloidea</taxon>
        <taxon>Philodinida</taxon>
        <taxon>Philodinidae</taxon>
        <taxon>Rotaria</taxon>
    </lineage>
</organism>
<evidence type="ECO:0000313" key="2">
    <source>
        <dbReference type="Proteomes" id="UP000663866"/>
    </source>
</evidence>
<comment type="caution">
    <text evidence="1">The sequence shown here is derived from an EMBL/GenBank/DDBJ whole genome shotgun (WGS) entry which is preliminary data.</text>
</comment>
<reference evidence="1" key="1">
    <citation type="submission" date="2021-02" db="EMBL/GenBank/DDBJ databases">
        <authorList>
            <person name="Nowell W R."/>
        </authorList>
    </citation>
    <scope>NUCLEOTIDE SEQUENCE</scope>
</reference>
<evidence type="ECO:0000313" key="1">
    <source>
        <dbReference type="EMBL" id="CAF4473438.1"/>
    </source>
</evidence>
<proteinExistence type="predicted"/>
<sequence length="81" mass="9335">MSKYASNTNFTEEVLSFREESFYNFIEQQCGSVVREIMQVQDISSVDCLLEIGNIFTFLQLDSEELTPIKRKAGIFLNDGR</sequence>
<dbReference type="EMBL" id="CAJOBG010049431">
    <property type="protein sequence ID" value="CAF4473438.1"/>
    <property type="molecule type" value="Genomic_DNA"/>
</dbReference>
<name>A0A820TX70_9BILA</name>
<dbReference type="Proteomes" id="UP000663866">
    <property type="component" value="Unassembled WGS sequence"/>
</dbReference>
<keyword evidence="2" id="KW-1185">Reference proteome</keyword>
<gene>
    <name evidence="1" type="ORF">OVN521_LOCUS39163</name>
</gene>
<accession>A0A820TX70</accession>
<feature type="non-terminal residue" evidence="1">
    <location>
        <position position="81"/>
    </location>
</feature>
<dbReference type="AlphaFoldDB" id="A0A820TX70"/>